<organism evidence="2 3">
    <name type="scientific">Trichinella papuae</name>
    <dbReference type="NCBI Taxonomy" id="268474"/>
    <lineage>
        <taxon>Eukaryota</taxon>
        <taxon>Metazoa</taxon>
        <taxon>Ecdysozoa</taxon>
        <taxon>Nematoda</taxon>
        <taxon>Enoplea</taxon>
        <taxon>Dorylaimia</taxon>
        <taxon>Trichinellida</taxon>
        <taxon>Trichinellidae</taxon>
        <taxon>Trichinella</taxon>
    </lineage>
</organism>
<reference evidence="2 3" key="1">
    <citation type="submission" date="2015-01" db="EMBL/GenBank/DDBJ databases">
        <title>Evolution of Trichinella species and genotypes.</title>
        <authorList>
            <person name="Korhonen P.K."/>
            <person name="Edoardo P."/>
            <person name="Giuseppe L.R."/>
            <person name="Gasser R.B."/>
        </authorList>
    </citation>
    <scope>NUCLEOTIDE SEQUENCE [LARGE SCALE GENOMIC DNA]</scope>
    <source>
        <strain evidence="2">ISS1980</strain>
    </source>
</reference>
<evidence type="ECO:0000313" key="2">
    <source>
        <dbReference type="EMBL" id="KRZ66654.1"/>
    </source>
</evidence>
<sequence>MKGHWAEAEHAAAYFVNRVGKEIQTSILPSDAYKHAPKQYQKEFNKKSRKDIFVGYPSSYKIFRVFEPRKCRTDEMTDEEIRSVHENSTQSVAYVPSVQKIILCKLVFKTKVISDRVRSEYKAGLAVTRFIQRRKINYLKTFSPVAGKKDQPIQFDHHPYYDGGSRRRWAQPDHCIQVNAPGAESHIIMRLYAEDGLLCCSDLTDLKDHVKKLNN</sequence>
<feature type="domain" description="Retroviral polymerase SH3-like" evidence="1">
    <location>
        <begin position="30"/>
        <end position="70"/>
    </location>
</feature>
<evidence type="ECO:0000259" key="1">
    <source>
        <dbReference type="Pfam" id="PF25597"/>
    </source>
</evidence>
<dbReference type="Pfam" id="PF25597">
    <property type="entry name" value="SH3_retrovirus"/>
    <property type="match status" value="1"/>
</dbReference>
<dbReference type="EMBL" id="JYDO01000231">
    <property type="protein sequence ID" value="KRZ66654.1"/>
    <property type="molecule type" value="Genomic_DNA"/>
</dbReference>
<dbReference type="STRING" id="268474.A0A0V1M5X3"/>
<dbReference type="InterPro" id="IPR057670">
    <property type="entry name" value="SH3_retrovirus"/>
</dbReference>
<gene>
    <name evidence="2" type="ORF">T10_1423</name>
</gene>
<protein>
    <recommendedName>
        <fullName evidence="1">Retroviral polymerase SH3-like domain-containing protein</fullName>
    </recommendedName>
</protein>
<accession>A0A0V1M5X3</accession>
<dbReference type="AlphaFoldDB" id="A0A0V1M5X3"/>
<dbReference type="Proteomes" id="UP000054843">
    <property type="component" value="Unassembled WGS sequence"/>
</dbReference>
<comment type="caution">
    <text evidence="2">The sequence shown here is derived from an EMBL/GenBank/DDBJ whole genome shotgun (WGS) entry which is preliminary data.</text>
</comment>
<name>A0A0V1M5X3_9BILA</name>
<proteinExistence type="predicted"/>
<keyword evidence="3" id="KW-1185">Reference proteome</keyword>
<evidence type="ECO:0000313" key="3">
    <source>
        <dbReference type="Proteomes" id="UP000054843"/>
    </source>
</evidence>